<accession>A0ABP7I361</accession>
<sequence length="89" mass="10411">MEWFGEKWPRLTRPPRVSRRSAAPDSPPRFPPHRRRLKAHQAPVEKSHRAPVEKSHRAPVEKSHRAPVEKSHRAPVEKSHRALFGKSHR</sequence>
<name>A0ABP7I361_9ACTN</name>
<organism evidence="2 3">
    <name type="scientific">Sphaerisporangium flaviroseum</name>
    <dbReference type="NCBI Taxonomy" id="509199"/>
    <lineage>
        <taxon>Bacteria</taxon>
        <taxon>Bacillati</taxon>
        <taxon>Actinomycetota</taxon>
        <taxon>Actinomycetes</taxon>
        <taxon>Streptosporangiales</taxon>
        <taxon>Streptosporangiaceae</taxon>
        <taxon>Sphaerisporangium</taxon>
    </lineage>
</organism>
<evidence type="ECO:0000313" key="3">
    <source>
        <dbReference type="Proteomes" id="UP001500888"/>
    </source>
</evidence>
<proteinExistence type="predicted"/>
<evidence type="ECO:0000256" key="1">
    <source>
        <dbReference type="SAM" id="MobiDB-lite"/>
    </source>
</evidence>
<dbReference type="Proteomes" id="UP001500888">
    <property type="component" value="Unassembled WGS sequence"/>
</dbReference>
<gene>
    <name evidence="2" type="ORF">GCM10022226_31140</name>
</gene>
<reference evidence="3" key="1">
    <citation type="journal article" date="2019" name="Int. J. Syst. Evol. Microbiol.">
        <title>The Global Catalogue of Microorganisms (GCM) 10K type strain sequencing project: providing services to taxonomists for standard genome sequencing and annotation.</title>
        <authorList>
            <consortium name="The Broad Institute Genomics Platform"/>
            <consortium name="The Broad Institute Genome Sequencing Center for Infectious Disease"/>
            <person name="Wu L."/>
            <person name="Ma J."/>
        </authorList>
    </citation>
    <scope>NUCLEOTIDE SEQUENCE [LARGE SCALE GENOMIC DNA]</scope>
    <source>
        <strain evidence="3">JCM 16908</strain>
    </source>
</reference>
<keyword evidence="3" id="KW-1185">Reference proteome</keyword>
<protein>
    <submittedName>
        <fullName evidence="2">Uncharacterized protein</fullName>
    </submittedName>
</protein>
<evidence type="ECO:0000313" key="2">
    <source>
        <dbReference type="EMBL" id="GAA3808752.1"/>
    </source>
</evidence>
<feature type="compositionally biased region" description="Basic and acidic residues" evidence="1">
    <location>
        <begin position="43"/>
        <end position="80"/>
    </location>
</feature>
<feature type="region of interest" description="Disordered" evidence="1">
    <location>
        <begin position="1"/>
        <end position="89"/>
    </location>
</feature>
<comment type="caution">
    <text evidence="2">The sequence shown here is derived from an EMBL/GenBank/DDBJ whole genome shotgun (WGS) entry which is preliminary data.</text>
</comment>
<dbReference type="EMBL" id="BAAAZR010000007">
    <property type="protein sequence ID" value="GAA3808752.1"/>
    <property type="molecule type" value="Genomic_DNA"/>
</dbReference>